<dbReference type="GO" id="GO:0046872">
    <property type="term" value="F:metal ion binding"/>
    <property type="evidence" value="ECO:0007669"/>
    <property type="project" value="UniProtKB-KW"/>
</dbReference>
<proteinExistence type="inferred from homology"/>
<dbReference type="PANTHER" id="PTHR12151:SF25">
    <property type="entry name" value="LINALOOL DEHYDRATASE_ISOMERASE DOMAIN-CONTAINING PROTEIN"/>
    <property type="match status" value="1"/>
</dbReference>
<keyword evidence="5" id="KW-1133">Transmembrane helix</keyword>
<evidence type="ECO:0000259" key="6">
    <source>
        <dbReference type="PROSITE" id="PS51352"/>
    </source>
</evidence>
<evidence type="ECO:0000256" key="2">
    <source>
        <dbReference type="ARBA" id="ARBA00023008"/>
    </source>
</evidence>
<dbReference type="PANTHER" id="PTHR12151">
    <property type="entry name" value="ELECTRON TRANSPORT PROTIN SCO1/SENC FAMILY MEMBER"/>
    <property type="match status" value="1"/>
</dbReference>
<accession>A0A7W6D3C9</accession>
<feature type="binding site" evidence="3">
    <location>
        <position position="71"/>
    </location>
    <ligand>
        <name>Cu cation</name>
        <dbReference type="ChEBI" id="CHEBI:23378"/>
    </ligand>
</feature>
<name>A0A7W6D3C9_9HYPH</name>
<keyword evidence="4" id="KW-1015">Disulfide bond</keyword>
<feature type="disulfide bond" description="Redox-active" evidence="4">
    <location>
        <begin position="71"/>
        <end position="75"/>
    </location>
</feature>
<protein>
    <submittedName>
        <fullName evidence="7">Protein SCO1/2</fullName>
    </submittedName>
</protein>
<dbReference type="AlphaFoldDB" id="A0A7W6D3C9"/>
<dbReference type="PROSITE" id="PS51352">
    <property type="entry name" value="THIOREDOXIN_2"/>
    <property type="match status" value="1"/>
</dbReference>
<feature type="transmembrane region" description="Helical" evidence="5">
    <location>
        <begin position="6"/>
        <end position="24"/>
    </location>
</feature>
<evidence type="ECO:0000313" key="8">
    <source>
        <dbReference type="Proteomes" id="UP000574761"/>
    </source>
</evidence>
<organism evidence="7 8">
    <name type="scientific">Mycoplana azooxidifex</name>
    <dbReference type="NCBI Taxonomy" id="1636188"/>
    <lineage>
        <taxon>Bacteria</taxon>
        <taxon>Pseudomonadati</taxon>
        <taxon>Pseudomonadota</taxon>
        <taxon>Alphaproteobacteria</taxon>
        <taxon>Hyphomicrobiales</taxon>
        <taxon>Rhizobiaceae</taxon>
        <taxon>Mycoplana</taxon>
    </lineage>
</organism>
<evidence type="ECO:0000313" key="7">
    <source>
        <dbReference type="EMBL" id="MBB3975322.1"/>
    </source>
</evidence>
<reference evidence="7 8" key="1">
    <citation type="submission" date="2020-08" db="EMBL/GenBank/DDBJ databases">
        <title>Genomic Encyclopedia of Type Strains, Phase IV (KMG-IV): sequencing the most valuable type-strain genomes for metagenomic binning, comparative biology and taxonomic classification.</title>
        <authorList>
            <person name="Goeker M."/>
        </authorList>
    </citation>
    <scope>NUCLEOTIDE SEQUENCE [LARGE SCALE GENOMIC DNA]</scope>
    <source>
        <strain evidence="7 8">DSM 100211</strain>
    </source>
</reference>
<evidence type="ECO:0000256" key="3">
    <source>
        <dbReference type="PIRSR" id="PIRSR603782-1"/>
    </source>
</evidence>
<gene>
    <name evidence="7" type="ORF">GGQ64_000498</name>
</gene>
<sequence length="199" mass="21822">MKTVRIILWIAIALLAGLLGWLTLEMTRTEDQLAEGPFGVPFTLVSQDGSPVTEKAFTGKPTALFFGFTHCPEVCPTTLFELDGWLARVDPDGSKMQAYFITVDPERDTPEILGAYVSNVSKRVTGISGPADKVMDMVKGFRVYARKVPVDESQPDGEYTMDHTASVFLLDGDGRFRGTIAYGENPDVAVKKLENLIKG</sequence>
<feature type="domain" description="Thioredoxin" evidence="6">
    <location>
        <begin position="33"/>
        <end position="198"/>
    </location>
</feature>
<dbReference type="InterPro" id="IPR003782">
    <property type="entry name" value="SCO1/SenC"/>
</dbReference>
<dbReference type="SUPFAM" id="SSF52833">
    <property type="entry name" value="Thioredoxin-like"/>
    <property type="match status" value="1"/>
</dbReference>
<dbReference type="CDD" id="cd02968">
    <property type="entry name" value="SCO"/>
    <property type="match status" value="1"/>
</dbReference>
<keyword evidence="5" id="KW-0472">Membrane</keyword>
<dbReference type="Gene3D" id="3.40.30.10">
    <property type="entry name" value="Glutaredoxin"/>
    <property type="match status" value="1"/>
</dbReference>
<dbReference type="FunFam" id="3.40.30.10:FF:000013">
    <property type="entry name" value="Blast:Protein SCO1 homolog, mitochondrial"/>
    <property type="match status" value="1"/>
</dbReference>
<evidence type="ECO:0000256" key="4">
    <source>
        <dbReference type="PIRSR" id="PIRSR603782-2"/>
    </source>
</evidence>
<dbReference type="Proteomes" id="UP000574761">
    <property type="component" value="Unassembled WGS sequence"/>
</dbReference>
<feature type="binding site" evidence="3">
    <location>
        <position position="75"/>
    </location>
    <ligand>
        <name>Cu cation</name>
        <dbReference type="ChEBI" id="CHEBI:23378"/>
    </ligand>
</feature>
<dbReference type="InterPro" id="IPR036249">
    <property type="entry name" value="Thioredoxin-like_sf"/>
</dbReference>
<dbReference type="InterPro" id="IPR013766">
    <property type="entry name" value="Thioredoxin_domain"/>
</dbReference>
<dbReference type="EMBL" id="JACIEE010000001">
    <property type="protein sequence ID" value="MBB3975322.1"/>
    <property type="molecule type" value="Genomic_DNA"/>
</dbReference>
<comment type="caution">
    <text evidence="7">The sequence shown here is derived from an EMBL/GenBank/DDBJ whole genome shotgun (WGS) entry which is preliminary data.</text>
</comment>
<evidence type="ECO:0000256" key="5">
    <source>
        <dbReference type="SAM" id="Phobius"/>
    </source>
</evidence>
<keyword evidence="2 3" id="KW-0186">Copper</keyword>
<keyword evidence="8" id="KW-1185">Reference proteome</keyword>
<dbReference type="RefSeq" id="WP_183798509.1">
    <property type="nucleotide sequence ID" value="NZ_JACIEE010000001.1"/>
</dbReference>
<keyword evidence="3" id="KW-0479">Metal-binding</keyword>
<dbReference type="Pfam" id="PF02630">
    <property type="entry name" value="SCO1-SenC"/>
    <property type="match status" value="1"/>
</dbReference>
<feature type="binding site" evidence="3">
    <location>
        <position position="163"/>
    </location>
    <ligand>
        <name>Cu cation</name>
        <dbReference type="ChEBI" id="CHEBI:23378"/>
    </ligand>
</feature>
<keyword evidence="5" id="KW-0812">Transmembrane</keyword>
<comment type="similarity">
    <text evidence="1">Belongs to the SCO1/2 family.</text>
</comment>
<evidence type="ECO:0000256" key="1">
    <source>
        <dbReference type="ARBA" id="ARBA00010996"/>
    </source>
</evidence>